<dbReference type="GO" id="GO:0006879">
    <property type="term" value="P:intracellular iron ion homeostasis"/>
    <property type="evidence" value="ECO:0007669"/>
    <property type="project" value="InterPro"/>
</dbReference>
<dbReference type="AlphaFoldDB" id="A0A8C4N3Y0"/>
<sequence>TMSKWLEACQVAQHKVAATIADVIGVQKHLRDAGEKVIKHGIKGGVCESHLLECLRSREIWLLSQVELVEQLKDEALQDQMFETYQLQSSFNLTSECWSLCSLTCADKRSDTFLVCHKPFYRYTALNLKADVSRDVAFSADVASLRNAIMGFGSVDCTVHLSSSMEMLDLSDDDFINFDDVGQDNLEKNVDSCTVLPAFYKEMKLSDWLHHKAKLAPQTASAIPLHPVKTTDSHSFLPAYYKDMKMTNWLQQEVKSSSQASPDVHYINKHDCRDWLAPPAANFIQSEACVGCPSASLPTSREKPVEIENLATLHCIGERGGNTVPAGEVHHRQLVPSESLLPQVCRANELCGSFSECVCDGECKRVVLSGWLLQQEGRDKNGILSQNTLTMKRRDQVASRQLNQSDMDPVEVVGPKPDLPSFISSTKGNNVQKVQQSASDHWLFKKQSHVSTSRQAARFFGCHFIKFASLQAIKIESVLWIHRSPLLKYHPPSSRLAW</sequence>
<dbReference type="PANTHER" id="PTHR17085">
    <property type="entry name" value="NUCLEAR RECEPTOR COACTIVATOR 4"/>
    <property type="match status" value="1"/>
</dbReference>
<organism evidence="1 2">
    <name type="scientific">Eptatretus burgeri</name>
    <name type="common">Inshore hagfish</name>
    <dbReference type="NCBI Taxonomy" id="7764"/>
    <lineage>
        <taxon>Eukaryota</taxon>
        <taxon>Metazoa</taxon>
        <taxon>Chordata</taxon>
        <taxon>Craniata</taxon>
        <taxon>Vertebrata</taxon>
        <taxon>Cyclostomata</taxon>
        <taxon>Myxini</taxon>
        <taxon>Myxiniformes</taxon>
        <taxon>Myxinidae</taxon>
        <taxon>Eptatretinae</taxon>
        <taxon>Eptatretus</taxon>
    </lineage>
</organism>
<dbReference type="GO" id="GO:0009725">
    <property type="term" value="P:response to hormone"/>
    <property type="evidence" value="ECO:0007669"/>
    <property type="project" value="TreeGrafter"/>
</dbReference>
<dbReference type="GO" id="GO:0003713">
    <property type="term" value="F:transcription coactivator activity"/>
    <property type="evidence" value="ECO:0007669"/>
    <property type="project" value="InterPro"/>
</dbReference>
<dbReference type="PANTHER" id="PTHR17085:SF3">
    <property type="entry name" value="NUCLEAR RECEPTOR COACTIVATOR 4"/>
    <property type="match status" value="1"/>
</dbReference>
<evidence type="ECO:0000313" key="1">
    <source>
        <dbReference type="Ensembl" id="ENSEBUP00000001836.1"/>
    </source>
</evidence>
<name>A0A8C4N3Y0_EPTBU</name>
<proteinExistence type="predicted"/>
<evidence type="ECO:0000313" key="2">
    <source>
        <dbReference type="Proteomes" id="UP000694388"/>
    </source>
</evidence>
<dbReference type="InterPro" id="IPR039947">
    <property type="entry name" value="NCoA-4"/>
</dbReference>
<keyword evidence="2" id="KW-1185">Reference proteome</keyword>
<accession>A0A8C4N3Y0</accession>
<reference evidence="1" key="2">
    <citation type="submission" date="2025-09" db="UniProtKB">
        <authorList>
            <consortium name="Ensembl"/>
        </authorList>
    </citation>
    <scope>IDENTIFICATION</scope>
</reference>
<dbReference type="Proteomes" id="UP000694388">
    <property type="component" value="Unplaced"/>
</dbReference>
<protein>
    <recommendedName>
        <fullName evidence="3">Nuclear receptor coactivator 4</fullName>
    </recommendedName>
</protein>
<dbReference type="Ensembl" id="ENSEBUT00000002176.1">
    <property type="protein sequence ID" value="ENSEBUP00000001836.1"/>
    <property type="gene ID" value="ENSEBUG00000001453.1"/>
</dbReference>
<evidence type="ECO:0008006" key="3">
    <source>
        <dbReference type="Google" id="ProtNLM"/>
    </source>
</evidence>
<reference evidence="1" key="1">
    <citation type="submission" date="2025-08" db="UniProtKB">
        <authorList>
            <consortium name="Ensembl"/>
        </authorList>
    </citation>
    <scope>IDENTIFICATION</scope>
</reference>